<name>A0ABD3LMM1_EUCGL</name>
<gene>
    <name evidence="3" type="ORF">ACJRO7_012621</name>
</gene>
<feature type="region of interest" description="Disordered" evidence="1">
    <location>
        <begin position="127"/>
        <end position="147"/>
    </location>
</feature>
<feature type="non-terminal residue" evidence="3">
    <location>
        <position position="1"/>
    </location>
</feature>
<evidence type="ECO:0000259" key="2">
    <source>
        <dbReference type="Pfam" id="PF07002"/>
    </source>
</evidence>
<reference evidence="3 4" key="1">
    <citation type="submission" date="2024-11" db="EMBL/GenBank/DDBJ databases">
        <title>Chromosome-level genome assembly of Eucalyptus globulus Labill. provides insights into its genome evolution.</title>
        <authorList>
            <person name="Li X."/>
        </authorList>
    </citation>
    <scope>NUCLEOTIDE SEQUENCE [LARGE SCALE GENOMIC DNA]</scope>
    <source>
        <strain evidence="3">CL2024</strain>
        <tissue evidence="3">Fresh tender leaves</tissue>
    </source>
</reference>
<evidence type="ECO:0000313" key="4">
    <source>
        <dbReference type="Proteomes" id="UP001634007"/>
    </source>
</evidence>
<dbReference type="InterPro" id="IPR052079">
    <property type="entry name" value="E3_ligase/Copine_domain"/>
</dbReference>
<accession>A0ABD3LMM1</accession>
<organism evidence="3 4">
    <name type="scientific">Eucalyptus globulus</name>
    <name type="common">Tasmanian blue gum</name>
    <dbReference type="NCBI Taxonomy" id="34317"/>
    <lineage>
        <taxon>Eukaryota</taxon>
        <taxon>Viridiplantae</taxon>
        <taxon>Streptophyta</taxon>
        <taxon>Embryophyta</taxon>
        <taxon>Tracheophyta</taxon>
        <taxon>Spermatophyta</taxon>
        <taxon>Magnoliopsida</taxon>
        <taxon>eudicotyledons</taxon>
        <taxon>Gunneridae</taxon>
        <taxon>Pentapetalae</taxon>
        <taxon>rosids</taxon>
        <taxon>malvids</taxon>
        <taxon>Myrtales</taxon>
        <taxon>Myrtaceae</taxon>
        <taxon>Myrtoideae</taxon>
        <taxon>Eucalypteae</taxon>
        <taxon>Eucalyptus</taxon>
    </lineage>
</organism>
<keyword evidence="4" id="KW-1185">Reference proteome</keyword>
<feature type="domain" description="Copine C-terminal" evidence="2">
    <location>
        <begin position="138"/>
        <end position="202"/>
    </location>
</feature>
<dbReference type="InterPro" id="IPR010734">
    <property type="entry name" value="Copine_C"/>
</dbReference>
<dbReference type="AlphaFoldDB" id="A0ABD3LMM1"/>
<evidence type="ECO:0000313" key="3">
    <source>
        <dbReference type="EMBL" id="KAL3751814.1"/>
    </source>
</evidence>
<dbReference type="PANTHER" id="PTHR45751">
    <property type="entry name" value="COPINE FAMILY PROTEIN 1"/>
    <property type="match status" value="1"/>
</dbReference>
<feature type="compositionally biased region" description="Polar residues" evidence="1">
    <location>
        <begin position="127"/>
        <end position="142"/>
    </location>
</feature>
<evidence type="ECO:0000256" key="1">
    <source>
        <dbReference type="SAM" id="MobiDB-lite"/>
    </source>
</evidence>
<sequence length="255" mass="29005">MTDQKKQNLIVKIDFTKSSEWTGMLPYYLGPFHILHDIGHGQNPYEQAISITEKTLPALDEDNSLFRIWRCYIRCFQFYSDYRFCNGFEVVLMRYKEVFPMAMTVAEQSSGQDHLLFTIADGKVKSRNGSVDTQYGQLSPQEQRTENDDNIPARAFDNFQFVNYTQIMSMNVDASRQQAEFALAALMAVPSQYKATIELGILGQQKGISPERIPLPPSAHSSCSRPHQLRKFQQEGNSLSKLSNIRDRLTGAGSL</sequence>
<dbReference type="Pfam" id="PF07002">
    <property type="entry name" value="Copine"/>
    <property type="match status" value="1"/>
</dbReference>
<feature type="non-terminal residue" evidence="3">
    <location>
        <position position="255"/>
    </location>
</feature>
<dbReference type="EMBL" id="JBJKBG010000002">
    <property type="protein sequence ID" value="KAL3751814.1"/>
    <property type="molecule type" value="Genomic_DNA"/>
</dbReference>
<dbReference type="Proteomes" id="UP001634007">
    <property type="component" value="Unassembled WGS sequence"/>
</dbReference>
<proteinExistence type="predicted"/>
<protein>
    <recommendedName>
        <fullName evidence="2">Copine C-terminal domain-containing protein</fullName>
    </recommendedName>
</protein>
<dbReference type="PANTHER" id="PTHR45751:SF38">
    <property type="entry name" value="E3 UBIQUITIN-PROTEIN LIGASE RGLG5-LIKE"/>
    <property type="match status" value="1"/>
</dbReference>
<comment type="caution">
    <text evidence="3">The sequence shown here is derived from an EMBL/GenBank/DDBJ whole genome shotgun (WGS) entry which is preliminary data.</text>
</comment>